<keyword evidence="5 11" id="KW-0812">Transmembrane</keyword>
<evidence type="ECO:0000256" key="3">
    <source>
        <dbReference type="ARBA" id="ARBA00022481"/>
    </source>
</evidence>
<dbReference type="InterPro" id="IPR003660">
    <property type="entry name" value="HAMP_dom"/>
</dbReference>
<evidence type="ECO:0000256" key="2">
    <source>
        <dbReference type="ARBA" id="ARBA00022475"/>
    </source>
</evidence>
<keyword evidence="2" id="KW-1003">Cell membrane</keyword>
<feature type="domain" description="HAMP" evidence="13">
    <location>
        <begin position="237"/>
        <end position="290"/>
    </location>
</feature>
<gene>
    <name evidence="14" type="ORF">ACFSCX_01550</name>
</gene>
<dbReference type="SMART" id="SM00283">
    <property type="entry name" value="MA"/>
    <property type="match status" value="1"/>
</dbReference>
<keyword evidence="8 10" id="KW-0807">Transducer</keyword>
<dbReference type="Pfam" id="PF00015">
    <property type="entry name" value="MCPsignal"/>
    <property type="match status" value="1"/>
</dbReference>
<dbReference type="Gene3D" id="3.30.450.20">
    <property type="entry name" value="PAS domain"/>
    <property type="match status" value="1"/>
</dbReference>
<keyword evidence="15" id="KW-1185">Reference proteome</keyword>
<comment type="caution">
    <text evidence="14">The sequence shown here is derived from an EMBL/GenBank/DDBJ whole genome shotgun (WGS) entry which is preliminary data.</text>
</comment>
<dbReference type="SUPFAM" id="SSF58104">
    <property type="entry name" value="Methyl-accepting chemotaxis protein (MCP) signaling domain"/>
    <property type="match status" value="1"/>
</dbReference>
<dbReference type="EMBL" id="JBHUEM010000002">
    <property type="protein sequence ID" value="MFD1735239.1"/>
    <property type="molecule type" value="Genomic_DNA"/>
</dbReference>
<dbReference type="SMART" id="SM00304">
    <property type="entry name" value="HAMP"/>
    <property type="match status" value="1"/>
</dbReference>
<protein>
    <submittedName>
        <fullName evidence="14">Methyl-accepting chemotaxis protein</fullName>
    </submittedName>
</protein>
<dbReference type="Gene3D" id="1.10.287.950">
    <property type="entry name" value="Methyl-accepting chemotaxis protein"/>
    <property type="match status" value="1"/>
</dbReference>
<accession>A0ABW4LJ46</accession>
<evidence type="ECO:0000256" key="9">
    <source>
        <dbReference type="ARBA" id="ARBA00029447"/>
    </source>
</evidence>
<keyword evidence="6 11" id="KW-1133">Transmembrane helix</keyword>
<dbReference type="PANTHER" id="PTHR32089:SF114">
    <property type="entry name" value="METHYL-ACCEPTING CHEMOTAXIS PROTEIN MCPB"/>
    <property type="match status" value="1"/>
</dbReference>
<dbReference type="Proteomes" id="UP001597214">
    <property type="component" value="Unassembled WGS sequence"/>
</dbReference>
<feature type="transmembrane region" description="Helical" evidence="11">
    <location>
        <begin position="213"/>
        <end position="236"/>
    </location>
</feature>
<keyword evidence="3" id="KW-0488">Methylation</keyword>
<evidence type="ECO:0000259" key="13">
    <source>
        <dbReference type="PROSITE" id="PS50885"/>
    </source>
</evidence>
<dbReference type="CDD" id="cd11386">
    <property type="entry name" value="MCP_signal"/>
    <property type="match status" value="1"/>
</dbReference>
<evidence type="ECO:0000256" key="5">
    <source>
        <dbReference type="ARBA" id="ARBA00022692"/>
    </source>
</evidence>
<sequence length="595" mass="65347">MKKLNSLRVKLPLIMVLLLLIPLSVLGFTTYSKTDIFESAVIQKEDLEKRSSKFKKIFADYEHVLNEISASEEAQYQTYSFTNSVDREITNMPLPNDPVKMSFYESHFLDLESQNEYTLNLYMATEQGEFYLSNIPPSEVNLNEFDPRQREWYVNAKEANGEVIWTAPYIDTGTGKSTITLAKTVKDPSGQVIGVVGLDFDMHKLAILLRQQFLINSLIVAGVSVIVGLLVVFLFVRNINRPMTALQDGLSRVSNGDLTVEAIDVKNKDEFGELVHSFNSMVTNLNDLLKQVVTTSEQVAASSEQLSANADETSKASEQIAFSIQEVSGGAETQLTQVESTIKLVNHISNDLHSISERVDEVSNSSGKSSEHSAKGDEVVTQAIHQMEIIDKNTAETGQVIQLLNEKALEIEQILSLINGIAEQTNLLALNAAIEAARAGEHGKGFAVVADEVRKLAEQSSQSTKQINDIIRNIQENTNRAVSSMKEGENAVKKGKELVNEAGGSFKVISSAVGDVSSQILNVSNSIKQINTSAQSLVDYMDTMNEVTEKTSRFTSEVAAATEEQSASMEEVSAATRVLANMAQTLHDVAGKFKM</sequence>
<keyword evidence="7 11" id="KW-0472">Membrane</keyword>
<dbReference type="PROSITE" id="PS50111">
    <property type="entry name" value="CHEMOTAXIS_TRANSDUC_2"/>
    <property type="match status" value="1"/>
</dbReference>
<dbReference type="CDD" id="cd06225">
    <property type="entry name" value="HAMP"/>
    <property type="match status" value="1"/>
</dbReference>
<dbReference type="SUPFAM" id="SSF103190">
    <property type="entry name" value="Sensory domain-like"/>
    <property type="match status" value="1"/>
</dbReference>
<feature type="domain" description="Methyl-accepting transducer" evidence="12">
    <location>
        <begin position="309"/>
        <end position="580"/>
    </location>
</feature>
<evidence type="ECO:0000256" key="8">
    <source>
        <dbReference type="ARBA" id="ARBA00023224"/>
    </source>
</evidence>
<comment type="subcellular location">
    <subcellularLocation>
        <location evidence="1">Cell membrane</location>
        <topology evidence="1">Multi-pass membrane protein</topology>
    </subcellularLocation>
</comment>
<evidence type="ECO:0000259" key="12">
    <source>
        <dbReference type="PROSITE" id="PS50111"/>
    </source>
</evidence>
<reference evidence="15" key="1">
    <citation type="journal article" date="2019" name="Int. J. Syst. Evol. Microbiol.">
        <title>The Global Catalogue of Microorganisms (GCM) 10K type strain sequencing project: providing services to taxonomists for standard genome sequencing and annotation.</title>
        <authorList>
            <consortium name="The Broad Institute Genomics Platform"/>
            <consortium name="The Broad Institute Genome Sequencing Center for Infectious Disease"/>
            <person name="Wu L."/>
            <person name="Ma J."/>
        </authorList>
    </citation>
    <scope>NUCLEOTIDE SEQUENCE [LARGE SCALE GENOMIC DNA]</scope>
    <source>
        <strain evidence="15">CCUG 49339</strain>
    </source>
</reference>
<dbReference type="Pfam" id="PF00672">
    <property type="entry name" value="HAMP"/>
    <property type="match status" value="1"/>
</dbReference>
<dbReference type="InterPro" id="IPR004089">
    <property type="entry name" value="MCPsignal_dom"/>
</dbReference>
<evidence type="ECO:0000256" key="1">
    <source>
        <dbReference type="ARBA" id="ARBA00004651"/>
    </source>
</evidence>
<dbReference type="InterPro" id="IPR033479">
    <property type="entry name" value="dCache_1"/>
</dbReference>
<evidence type="ECO:0000313" key="14">
    <source>
        <dbReference type="EMBL" id="MFD1735239.1"/>
    </source>
</evidence>
<evidence type="ECO:0000256" key="6">
    <source>
        <dbReference type="ARBA" id="ARBA00022989"/>
    </source>
</evidence>
<evidence type="ECO:0000256" key="10">
    <source>
        <dbReference type="PROSITE-ProRule" id="PRU00284"/>
    </source>
</evidence>
<dbReference type="InterPro" id="IPR029151">
    <property type="entry name" value="Sensor-like_sf"/>
</dbReference>
<dbReference type="PANTHER" id="PTHR32089">
    <property type="entry name" value="METHYL-ACCEPTING CHEMOTAXIS PROTEIN MCPB"/>
    <property type="match status" value="1"/>
</dbReference>
<name>A0ABW4LJ46_9BACI</name>
<evidence type="ECO:0000256" key="4">
    <source>
        <dbReference type="ARBA" id="ARBA00022500"/>
    </source>
</evidence>
<organism evidence="14 15">
    <name type="scientific">Bacillus salitolerans</name>
    <dbReference type="NCBI Taxonomy" id="1437434"/>
    <lineage>
        <taxon>Bacteria</taxon>
        <taxon>Bacillati</taxon>
        <taxon>Bacillota</taxon>
        <taxon>Bacilli</taxon>
        <taxon>Bacillales</taxon>
        <taxon>Bacillaceae</taxon>
        <taxon>Bacillus</taxon>
    </lineage>
</organism>
<keyword evidence="4" id="KW-0145">Chemotaxis</keyword>
<evidence type="ECO:0000256" key="7">
    <source>
        <dbReference type="ARBA" id="ARBA00023136"/>
    </source>
</evidence>
<dbReference type="CDD" id="cd12913">
    <property type="entry name" value="PDC1_MCP_like"/>
    <property type="match status" value="1"/>
</dbReference>
<evidence type="ECO:0000256" key="11">
    <source>
        <dbReference type="SAM" id="Phobius"/>
    </source>
</evidence>
<evidence type="ECO:0000313" key="15">
    <source>
        <dbReference type="Proteomes" id="UP001597214"/>
    </source>
</evidence>
<dbReference type="Pfam" id="PF02743">
    <property type="entry name" value="dCache_1"/>
    <property type="match status" value="1"/>
</dbReference>
<dbReference type="Gene3D" id="6.10.340.10">
    <property type="match status" value="1"/>
</dbReference>
<proteinExistence type="inferred from homology"/>
<dbReference type="PROSITE" id="PS50885">
    <property type="entry name" value="HAMP"/>
    <property type="match status" value="1"/>
</dbReference>
<comment type="similarity">
    <text evidence="9">Belongs to the methyl-accepting chemotaxis (MCP) protein family.</text>
</comment>